<protein>
    <submittedName>
        <fullName evidence="1">Uncharacterized protein</fullName>
    </submittedName>
</protein>
<dbReference type="PROSITE" id="PS51120">
    <property type="entry name" value="LDLRB"/>
    <property type="match status" value="1"/>
</dbReference>
<dbReference type="AlphaFoldDB" id="A0A9D7S9E7"/>
<evidence type="ECO:0000313" key="1">
    <source>
        <dbReference type="EMBL" id="MBK9718382.1"/>
    </source>
</evidence>
<dbReference type="Gene3D" id="2.120.10.30">
    <property type="entry name" value="TolB, C-terminal domain"/>
    <property type="match status" value="2"/>
</dbReference>
<name>A0A9D7S9E7_9BACT</name>
<organism evidence="1 2">
    <name type="scientific">Candidatus Defluviibacterium haderslevense</name>
    <dbReference type="NCBI Taxonomy" id="2981993"/>
    <lineage>
        <taxon>Bacteria</taxon>
        <taxon>Pseudomonadati</taxon>
        <taxon>Bacteroidota</taxon>
        <taxon>Saprospiria</taxon>
        <taxon>Saprospirales</taxon>
        <taxon>Saprospiraceae</taxon>
        <taxon>Candidatus Defluviibacterium</taxon>
    </lineage>
</organism>
<dbReference type="SUPFAM" id="SSF63825">
    <property type="entry name" value="YWTD domain"/>
    <property type="match status" value="2"/>
</dbReference>
<reference evidence="1 2" key="1">
    <citation type="submission" date="2020-10" db="EMBL/GenBank/DDBJ databases">
        <title>Connecting structure to function with the recovery of over 1000 high-quality activated sludge metagenome-assembled genomes encoding full-length rRNA genes using long-read sequencing.</title>
        <authorList>
            <person name="Singleton C.M."/>
            <person name="Petriglieri F."/>
            <person name="Kristensen J.M."/>
            <person name="Kirkegaard R.H."/>
            <person name="Michaelsen T.Y."/>
            <person name="Andersen M.H."/>
            <person name="Karst S.M."/>
            <person name="Dueholm M.S."/>
            <person name="Nielsen P.H."/>
            <person name="Albertsen M."/>
        </authorList>
    </citation>
    <scope>NUCLEOTIDE SEQUENCE [LARGE SCALE GENOMIC DNA]</scope>
    <source>
        <strain evidence="1">Ribe_18-Q3-R11-54_BAT3C.373</strain>
    </source>
</reference>
<proteinExistence type="predicted"/>
<gene>
    <name evidence="1" type="ORF">IPO85_12910</name>
</gene>
<dbReference type="Proteomes" id="UP000808349">
    <property type="component" value="Unassembled WGS sequence"/>
</dbReference>
<dbReference type="InterPro" id="IPR000033">
    <property type="entry name" value="LDLR_classB_rpt"/>
</dbReference>
<dbReference type="InterPro" id="IPR011042">
    <property type="entry name" value="6-blade_b-propeller_TolB-like"/>
</dbReference>
<sequence>MIIPSDFNYNWIYSINGLFINRVNSDIPGLQSAKDLLFRKSESSIYLTIDSKLLKSDLGFNNQKILISSTNTIFGLAIHEGIKRIYYSESDNKRIFSANLDGSDIKEIIYINSGLASIRGIDIDPINNKLYWANTGQGKIQRANLDGTGIEDIIKNITQPQDVIIEANTGNIYWTERGQIASSNTNGSNVKILVDSTIYSSGFLLLDSIQHYLYWSDPLKGSIEKYDIIANKRIGLISNYHPIYDKQVAYDGLNEILYILSDGFLVKHNPDGSNADKISANAPSNHTNLNIMCLDVLNKRVYYFDINGKLLYRNYEGSNEQEIVKSPDIGRFSASDLIFDGRNDKFYFRDERKMYSMNTNGSDLKLILNNNNTNIKLVNLDPINNKLYFYDETFVYKMNTDGSGVEPIIKAAITAMTVDPIKERILIAKSTELYYTDLEGNNEQLLTNDTELKSMVYSSERSYLHLPTKNISSTIATDGIILSWIMDDSFNGFSPGLLAGEFTIEKKNSNNEWISIGTINYIQGIKNYQFEDKNLITGKYIYRINYLSSVNKLQSISSNIVVDYISSIDDINESTLIHYNIIDKNLTYHDLKGQILIYDLLGKEVLVHNVTSDNGSIHLSQFITGIYHVLYNTTDGLKYLRIFIDK</sequence>
<evidence type="ECO:0000313" key="2">
    <source>
        <dbReference type="Proteomes" id="UP000808349"/>
    </source>
</evidence>
<dbReference type="InterPro" id="IPR050778">
    <property type="entry name" value="Cueball_EGF_LRP_Nidogen"/>
</dbReference>
<accession>A0A9D7S9E7</accession>
<dbReference type="EMBL" id="JADKFW010000010">
    <property type="protein sequence ID" value="MBK9718382.1"/>
    <property type="molecule type" value="Genomic_DNA"/>
</dbReference>
<comment type="caution">
    <text evidence="1">The sequence shown here is derived from an EMBL/GenBank/DDBJ whole genome shotgun (WGS) entry which is preliminary data.</text>
</comment>
<dbReference type="SMART" id="SM00135">
    <property type="entry name" value="LY"/>
    <property type="match status" value="5"/>
</dbReference>
<dbReference type="PANTHER" id="PTHR46513">
    <property type="entry name" value="VITELLOGENIN RECEPTOR-LIKE PROTEIN-RELATED-RELATED"/>
    <property type="match status" value="1"/>
</dbReference>
<dbReference type="PANTHER" id="PTHR46513:SF13">
    <property type="entry name" value="EGF-LIKE DOMAIN-CONTAINING PROTEIN"/>
    <property type="match status" value="1"/>
</dbReference>